<evidence type="ECO:0000256" key="2">
    <source>
        <dbReference type="ARBA" id="ARBA00022679"/>
    </source>
</evidence>
<dbReference type="PANTHER" id="PTHR31062">
    <property type="entry name" value="XYLOGLUCAN ENDOTRANSGLUCOSYLASE/HYDROLASE PROTEIN 8-RELATED"/>
    <property type="match status" value="1"/>
</dbReference>
<feature type="compositionally biased region" description="Basic residues" evidence="7">
    <location>
        <begin position="501"/>
        <end position="513"/>
    </location>
</feature>
<evidence type="ECO:0000256" key="5">
    <source>
        <dbReference type="ARBA" id="ARBA00023295"/>
    </source>
</evidence>
<dbReference type="Gene3D" id="2.60.120.200">
    <property type="match status" value="1"/>
</dbReference>
<dbReference type="GO" id="GO:0016762">
    <property type="term" value="F:xyloglucan:xyloglucosyl transferase activity"/>
    <property type="evidence" value="ECO:0007669"/>
    <property type="project" value="UniProtKB-EC"/>
</dbReference>
<accession>A0A176VI75</accession>
<feature type="compositionally biased region" description="Low complexity" evidence="7">
    <location>
        <begin position="123"/>
        <end position="133"/>
    </location>
</feature>
<proteinExistence type="predicted"/>
<gene>
    <name evidence="9" type="ORF">AXG93_3818s1000</name>
</gene>
<feature type="region of interest" description="Disordered" evidence="7">
    <location>
        <begin position="489"/>
        <end position="513"/>
    </location>
</feature>
<evidence type="ECO:0000256" key="3">
    <source>
        <dbReference type="ARBA" id="ARBA00022801"/>
    </source>
</evidence>
<organism evidence="9 10">
    <name type="scientific">Marchantia polymorpha subsp. ruderalis</name>
    <dbReference type="NCBI Taxonomy" id="1480154"/>
    <lineage>
        <taxon>Eukaryota</taxon>
        <taxon>Viridiplantae</taxon>
        <taxon>Streptophyta</taxon>
        <taxon>Embryophyta</taxon>
        <taxon>Marchantiophyta</taxon>
        <taxon>Marchantiopsida</taxon>
        <taxon>Marchantiidae</taxon>
        <taxon>Marchantiales</taxon>
        <taxon>Marchantiaceae</taxon>
        <taxon>Marchantia</taxon>
    </lineage>
</organism>
<dbReference type="InterPro" id="IPR000757">
    <property type="entry name" value="Beta-glucanase-like"/>
</dbReference>
<keyword evidence="2" id="KW-0808">Transferase</keyword>
<evidence type="ECO:0000313" key="10">
    <source>
        <dbReference type="Proteomes" id="UP000077202"/>
    </source>
</evidence>
<dbReference type="GO" id="GO:0010411">
    <property type="term" value="P:xyloglucan metabolic process"/>
    <property type="evidence" value="ECO:0007669"/>
    <property type="project" value="InterPro"/>
</dbReference>
<protein>
    <recommendedName>
        <fullName evidence="1">xyloglucan:xyloglucosyl transferase</fullName>
        <ecNumber evidence="1">2.4.1.207</ecNumber>
    </recommendedName>
</protein>
<evidence type="ECO:0000256" key="4">
    <source>
        <dbReference type="ARBA" id="ARBA00023157"/>
    </source>
</evidence>
<dbReference type="InterPro" id="IPR044791">
    <property type="entry name" value="Beta-glucanase/XTH"/>
</dbReference>
<dbReference type="Pfam" id="PF00722">
    <property type="entry name" value="Glyco_hydro_16"/>
    <property type="match status" value="1"/>
</dbReference>
<dbReference type="InterPro" id="IPR016455">
    <property type="entry name" value="XTH"/>
</dbReference>
<dbReference type="PROSITE" id="PS51257">
    <property type="entry name" value="PROKAR_LIPOPROTEIN"/>
    <property type="match status" value="1"/>
</dbReference>
<keyword evidence="5" id="KW-0326">Glycosidase</keyword>
<name>A0A176VI75_MARPO</name>
<dbReference type="EC" id="2.4.1.207" evidence="1"/>
<evidence type="ECO:0000256" key="1">
    <source>
        <dbReference type="ARBA" id="ARBA00012152"/>
    </source>
</evidence>
<dbReference type="GO" id="GO:0048046">
    <property type="term" value="C:apoplast"/>
    <property type="evidence" value="ECO:0007669"/>
    <property type="project" value="InterPro"/>
</dbReference>
<dbReference type="GO" id="GO:0004553">
    <property type="term" value="F:hydrolase activity, hydrolyzing O-glycosyl compounds"/>
    <property type="evidence" value="ECO:0007669"/>
    <property type="project" value="InterPro"/>
</dbReference>
<keyword evidence="10" id="KW-1185">Reference proteome</keyword>
<dbReference type="PROSITE" id="PS51762">
    <property type="entry name" value="GH16_2"/>
    <property type="match status" value="1"/>
</dbReference>
<comment type="catalytic activity">
    <reaction evidence="6">
        <text>breaks a beta-(1-&gt;4) bond in the backbone of a xyloglucan and transfers the xyloglucanyl segment on to O-4 of the non-reducing terminal glucose residue of an acceptor, which can be a xyloglucan or an oligosaccharide of xyloglucan.</text>
        <dbReference type="EC" id="2.4.1.207"/>
    </reaction>
</comment>
<evidence type="ECO:0000256" key="6">
    <source>
        <dbReference type="ARBA" id="ARBA00034022"/>
    </source>
</evidence>
<comment type="caution">
    <text evidence="9">The sequence shown here is derived from an EMBL/GenBank/DDBJ whole genome shotgun (WGS) entry which is preliminary data.</text>
</comment>
<dbReference type="GO" id="GO:0042546">
    <property type="term" value="P:cell wall biogenesis"/>
    <property type="evidence" value="ECO:0007669"/>
    <property type="project" value="InterPro"/>
</dbReference>
<dbReference type="Proteomes" id="UP000077202">
    <property type="component" value="Unassembled WGS sequence"/>
</dbReference>
<dbReference type="AlphaFoldDB" id="A0A176VI75"/>
<dbReference type="InterPro" id="IPR013320">
    <property type="entry name" value="ConA-like_dom_sf"/>
</dbReference>
<evidence type="ECO:0000313" key="9">
    <source>
        <dbReference type="EMBL" id="OAE20103.1"/>
    </source>
</evidence>
<evidence type="ECO:0000259" key="8">
    <source>
        <dbReference type="PROSITE" id="PS51762"/>
    </source>
</evidence>
<dbReference type="Pfam" id="PF06955">
    <property type="entry name" value="XET_C"/>
    <property type="match status" value="1"/>
</dbReference>
<feature type="region of interest" description="Disordered" evidence="7">
    <location>
        <begin position="111"/>
        <end position="133"/>
    </location>
</feature>
<sequence>MEEFRFCLTSGLAFGNAVIVACTPKRRCRKRSMGRMESQSDRVSGRTFCTTGSDYCLQIANVRIRPARLREGSRESAGSECLHGHAPLSSTTRYDCRSFVPLAVMQGLRDGRRRPESGGRLTAPAQVPRPRPALRAVPGNSGSVLVPIAHCGFFRTAEQEGGGAGGIVSGSFLIGRVLTMAPAAARVAVLLAAACVYSVVVDAQALPLRPRVPGVVSQFKNRIFDDHYSVIWGTPRKLDVEGQHVQLSLDRSSGGGGFSSQNKFYHGFFSAKIKLPGNYSAGVVTAFYTSNADVYPKTHDEFDFEFLGVVPGSPYTLQTNIYGDGSTKTGREERFHLWFDPTKDYHHYSILWNKYHTVFLVDDIPIREMVRSEELGLQYPAKPMSLYSTIWDGSQWATQGGKYPVNYDLAPFQASFKDLKLEGCVWNEAAEQPPCAFSSSAALNRLDEVAFQTLDEKQKRAMHWARSRYMWYSYCDDVKRYPQAPVECPQRAEGGTTAVTSRHHEHRHGQHKRNRNLMEGVGFASRFNSRALQPVLMMNSHGK</sequence>
<dbReference type="InterPro" id="IPR010713">
    <property type="entry name" value="XET_C"/>
</dbReference>
<reference evidence="9" key="1">
    <citation type="submission" date="2016-03" db="EMBL/GenBank/DDBJ databases">
        <title>Mechanisms controlling the formation of the plant cell surface in tip-growing cells are functionally conserved among land plants.</title>
        <authorList>
            <person name="Honkanen S."/>
            <person name="Jones V.A."/>
            <person name="Morieri G."/>
            <person name="Champion C."/>
            <person name="Hetherington A.J."/>
            <person name="Kelly S."/>
            <person name="Saint-Marcoux D."/>
            <person name="Proust H."/>
            <person name="Prescott H."/>
            <person name="Dolan L."/>
        </authorList>
    </citation>
    <scope>NUCLEOTIDE SEQUENCE [LARGE SCALE GENOMIC DNA]</scope>
    <source>
        <tissue evidence="9">Whole gametophyte</tissue>
    </source>
</reference>
<dbReference type="EMBL" id="LVLJ01003675">
    <property type="protein sequence ID" value="OAE20103.1"/>
    <property type="molecule type" value="Genomic_DNA"/>
</dbReference>
<keyword evidence="4" id="KW-1015">Disulfide bond</keyword>
<dbReference type="CDD" id="cd02176">
    <property type="entry name" value="GH16_XET"/>
    <property type="match status" value="1"/>
</dbReference>
<keyword evidence="3" id="KW-0378">Hydrolase</keyword>
<feature type="domain" description="GH16" evidence="8">
    <location>
        <begin position="201"/>
        <end position="416"/>
    </location>
</feature>
<evidence type="ECO:0000256" key="7">
    <source>
        <dbReference type="SAM" id="MobiDB-lite"/>
    </source>
</evidence>
<dbReference type="SUPFAM" id="SSF49899">
    <property type="entry name" value="Concanavalin A-like lectins/glucanases"/>
    <property type="match status" value="1"/>
</dbReference>